<reference evidence="3" key="2">
    <citation type="submission" date="2025-09" db="UniProtKB">
        <authorList>
            <consortium name="Ensembl"/>
        </authorList>
    </citation>
    <scope>IDENTIFICATION</scope>
</reference>
<accession>A0A669NW94</accession>
<reference evidence="3" key="1">
    <citation type="submission" date="2025-08" db="UniProtKB">
        <authorList>
            <consortium name="Ensembl"/>
        </authorList>
    </citation>
    <scope>IDENTIFICATION</scope>
</reference>
<proteinExistence type="predicted"/>
<dbReference type="Ensembl" id="ENSPCLT00000000650.1">
    <property type="protein sequence ID" value="ENSPCLP00000000512.1"/>
    <property type="gene ID" value="ENSPCLG00000000431.1"/>
</dbReference>
<protein>
    <recommendedName>
        <fullName evidence="2">WAP domain-containing protein</fullName>
    </recommendedName>
</protein>
<evidence type="ECO:0000313" key="3">
    <source>
        <dbReference type="Ensembl" id="ENSPCLP00000000512.1"/>
    </source>
</evidence>
<evidence type="ECO:0000313" key="4">
    <source>
        <dbReference type="Proteomes" id="UP000472261"/>
    </source>
</evidence>
<name>A0A669NW94_PHACC</name>
<dbReference type="OMA" id="TCAMANP"/>
<dbReference type="Pfam" id="PF00095">
    <property type="entry name" value="WAP"/>
    <property type="match status" value="1"/>
</dbReference>
<keyword evidence="1" id="KW-0732">Signal</keyword>
<dbReference type="AlphaFoldDB" id="A0A669NW94"/>
<evidence type="ECO:0000256" key="1">
    <source>
        <dbReference type="SAM" id="SignalP"/>
    </source>
</evidence>
<feature type="signal peptide" evidence="1">
    <location>
        <begin position="1"/>
        <end position="22"/>
    </location>
</feature>
<organism evidence="3 4">
    <name type="scientific">Phasianus colchicus</name>
    <name type="common">Common pheasant</name>
    <dbReference type="NCBI Taxonomy" id="9054"/>
    <lineage>
        <taxon>Eukaryota</taxon>
        <taxon>Metazoa</taxon>
        <taxon>Chordata</taxon>
        <taxon>Craniata</taxon>
        <taxon>Vertebrata</taxon>
        <taxon>Euteleostomi</taxon>
        <taxon>Archelosauria</taxon>
        <taxon>Archosauria</taxon>
        <taxon>Dinosauria</taxon>
        <taxon>Saurischia</taxon>
        <taxon>Theropoda</taxon>
        <taxon>Coelurosauria</taxon>
        <taxon>Aves</taxon>
        <taxon>Neognathae</taxon>
        <taxon>Galloanserae</taxon>
        <taxon>Galliformes</taxon>
        <taxon>Phasianidae</taxon>
        <taxon>Phasianinae</taxon>
        <taxon>Phasianus</taxon>
    </lineage>
</organism>
<dbReference type="GO" id="GO:0005576">
    <property type="term" value="C:extracellular region"/>
    <property type="evidence" value="ECO:0007669"/>
    <property type="project" value="InterPro"/>
</dbReference>
<feature type="domain" description="WAP" evidence="2">
    <location>
        <begin position="25"/>
        <end position="73"/>
    </location>
</feature>
<feature type="chain" id="PRO_5025380790" description="WAP domain-containing protein" evidence="1">
    <location>
        <begin position="23"/>
        <end position="77"/>
    </location>
</feature>
<dbReference type="SMART" id="SM00217">
    <property type="entry name" value="WAP"/>
    <property type="match status" value="1"/>
</dbReference>
<dbReference type="PROSITE" id="PS51390">
    <property type="entry name" value="WAP"/>
    <property type="match status" value="1"/>
</dbReference>
<dbReference type="FunFam" id="4.10.75.10:FF:000001">
    <property type="entry name" value="Anosmin 1"/>
    <property type="match status" value="1"/>
</dbReference>
<evidence type="ECO:0000259" key="2">
    <source>
        <dbReference type="PROSITE" id="PS51390"/>
    </source>
</evidence>
<dbReference type="SUPFAM" id="SSF57256">
    <property type="entry name" value="Elafin-like"/>
    <property type="match status" value="1"/>
</dbReference>
<sequence>MKTVPALLLVGMLILWAELPSGKTPRGTAWSCPEVHITCAMANPRNDCYMDWQCPRGKKCCQTFCGRQAHQPNSGRK</sequence>
<dbReference type="InterPro" id="IPR036645">
    <property type="entry name" value="Elafin-like_sf"/>
</dbReference>
<keyword evidence="4" id="KW-1185">Reference proteome</keyword>
<dbReference type="GO" id="GO:0030414">
    <property type="term" value="F:peptidase inhibitor activity"/>
    <property type="evidence" value="ECO:0007669"/>
    <property type="project" value="InterPro"/>
</dbReference>
<dbReference type="Gene3D" id="4.10.75.10">
    <property type="entry name" value="Elafin-like"/>
    <property type="match status" value="1"/>
</dbReference>
<dbReference type="InterPro" id="IPR008197">
    <property type="entry name" value="WAP_dom"/>
</dbReference>
<dbReference type="Proteomes" id="UP000472261">
    <property type="component" value="Unplaced"/>
</dbReference>